<dbReference type="EMBL" id="CP020477">
    <property type="protein sequence ID" value="ARM75349.1"/>
    <property type="molecule type" value="Genomic_DNA"/>
</dbReference>
<evidence type="ECO:0000313" key="2">
    <source>
        <dbReference type="Proteomes" id="UP000193404"/>
    </source>
</evidence>
<accession>A0A1W6JYK5</accession>
<dbReference type="KEGG" id="aman:B6F84_04430"/>
<dbReference type="AlphaFoldDB" id="A0A1W6JYK5"/>
<reference evidence="1 2" key="1">
    <citation type="submission" date="2017-03" db="EMBL/GenBank/DDBJ databases">
        <title>Sulfur activation and transportation mechanism of thermophilic Archaea Acidianus manzaensis YN-25.</title>
        <authorList>
            <person name="Ma Y."/>
            <person name="Yang Y."/>
            <person name="Xia J."/>
        </authorList>
    </citation>
    <scope>NUCLEOTIDE SEQUENCE [LARGE SCALE GENOMIC DNA]</scope>
    <source>
        <strain evidence="1 2">YN-25</strain>
    </source>
</reference>
<evidence type="ECO:0000313" key="1">
    <source>
        <dbReference type="EMBL" id="ARM75349.1"/>
    </source>
</evidence>
<gene>
    <name evidence="1" type="ORF">B6F84_04430</name>
</gene>
<sequence length="121" mass="14031">MIALEEIQISPKKIDEIKIKEIDVQKLMSKGYIKEENGFLYITEEGIKRLSELYGLLDTLQRIYIDLSYGNKIKITDFDVKEIEKLKNEGLIEIKNEDIVITFEGIKTVAQRIAEKMARGH</sequence>
<organism evidence="1 2">
    <name type="scientific">Acidianus manzaensis</name>
    <dbReference type="NCBI Taxonomy" id="282676"/>
    <lineage>
        <taxon>Archaea</taxon>
        <taxon>Thermoproteota</taxon>
        <taxon>Thermoprotei</taxon>
        <taxon>Sulfolobales</taxon>
        <taxon>Sulfolobaceae</taxon>
        <taxon>Acidianus</taxon>
    </lineage>
</organism>
<keyword evidence="2" id="KW-1185">Reference proteome</keyword>
<protein>
    <submittedName>
        <fullName evidence="1">Uncharacterized protein</fullName>
    </submittedName>
</protein>
<proteinExistence type="predicted"/>
<dbReference type="Proteomes" id="UP000193404">
    <property type="component" value="Chromosome"/>
</dbReference>
<name>A0A1W6JYK5_9CREN</name>